<keyword evidence="8" id="KW-1185">Reference proteome</keyword>
<dbReference type="Gene3D" id="3.10.590.10">
    <property type="entry name" value="ph1033 like domains"/>
    <property type="match status" value="1"/>
</dbReference>
<dbReference type="EMBL" id="JAUJYN010000003">
    <property type="protein sequence ID" value="KAK1276110.1"/>
    <property type="molecule type" value="Genomic_DNA"/>
</dbReference>
<feature type="region of interest" description="Disordered" evidence="5">
    <location>
        <begin position="318"/>
        <end position="347"/>
    </location>
</feature>
<reference evidence="7" key="2">
    <citation type="submission" date="2023-06" db="EMBL/GenBank/DDBJ databases">
        <authorList>
            <person name="Ma L."/>
            <person name="Liu K.-W."/>
            <person name="Li Z."/>
            <person name="Hsiao Y.-Y."/>
            <person name="Qi Y."/>
            <person name="Fu T."/>
            <person name="Tang G."/>
            <person name="Zhang D."/>
            <person name="Sun W.-H."/>
            <person name="Liu D.-K."/>
            <person name="Li Y."/>
            <person name="Chen G.-Z."/>
            <person name="Liu X.-D."/>
            <person name="Liao X.-Y."/>
            <person name="Jiang Y.-T."/>
            <person name="Yu X."/>
            <person name="Hao Y."/>
            <person name="Huang J."/>
            <person name="Zhao X.-W."/>
            <person name="Ke S."/>
            <person name="Chen Y.-Y."/>
            <person name="Wu W.-L."/>
            <person name="Hsu J.-L."/>
            <person name="Lin Y.-F."/>
            <person name="Huang M.-D."/>
            <person name="Li C.-Y."/>
            <person name="Huang L."/>
            <person name="Wang Z.-W."/>
            <person name="Zhao X."/>
            <person name="Zhong W.-Y."/>
            <person name="Peng D.-H."/>
            <person name="Ahmad S."/>
            <person name="Lan S."/>
            <person name="Zhang J.-S."/>
            <person name="Tsai W.-C."/>
            <person name="Van De Peer Y."/>
            <person name="Liu Z.-J."/>
        </authorList>
    </citation>
    <scope>NUCLEOTIDE SEQUENCE</scope>
    <source>
        <strain evidence="7">SCP</strain>
        <tissue evidence="7">Leaves</tissue>
    </source>
</reference>
<dbReference type="GO" id="GO:0005737">
    <property type="term" value="C:cytoplasm"/>
    <property type="evidence" value="ECO:0007669"/>
    <property type="project" value="UniProtKB-SubCell"/>
</dbReference>
<evidence type="ECO:0000256" key="5">
    <source>
        <dbReference type="SAM" id="MobiDB-lite"/>
    </source>
</evidence>
<dbReference type="GO" id="GO:1990247">
    <property type="term" value="F:N6-methyladenosine-containing RNA reader activity"/>
    <property type="evidence" value="ECO:0007669"/>
    <property type="project" value="UniProtKB-UniRule"/>
</dbReference>
<evidence type="ECO:0000313" key="7">
    <source>
        <dbReference type="EMBL" id="KAK1276110.1"/>
    </source>
</evidence>
<feature type="domain" description="YTH" evidence="6">
    <location>
        <begin position="373"/>
        <end position="514"/>
    </location>
</feature>
<dbReference type="PROSITE" id="PS50882">
    <property type="entry name" value="YTH"/>
    <property type="match status" value="1"/>
</dbReference>
<dbReference type="InterPro" id="IPR045168">
    <property type="entry name" value="YTH_prot"/>
</dbReference>
<comment type="subcellular location">
    <subcellularLocation>
        <location evidence="1">Cytoplasm</location>
    </subcellularLocation>
</comment>
<dbReference type="CDD" id="cd21134">
    <property type="entry name" value="YTH"/>
    <property type="match status" value="1"/>
</dbReference>
<evidence type="ECO:0000313" key="8">
    <source>
        <dbReference type="Proteomes" id="UP001179952"/>
    </source>
</evidence>
<evidence type="ECO:0000259" key="6">
    <source>
        <dbReference type="PROSITE" id="PS50882"/>
    </source>
</evidence>
<keyword evidence="3 4" id="KW-0694">RNA-binding</keyword>
<proteinExistence type="inferred from homology"/>
<dbReference type="AlphaFoldDB" id="A0AAV9BHW4"/>
<dbReference type="Pfam" id="PF04146">
    <property type="entry name" value="YTH"/>
    <property type="match status" value="1"/>
</dbReference>
<dbReference type="PANTHER" id="PTHR12357:SF127">
    <property type="entry name" value="YTH DOMAIN-CONTAINING FAMILY PROTEIN"/>
    <property type="match status" value="1"/>
</dbReference>
<keyword evidence="2" id="KW-0963">Cytoplasm</keyword>
<evidence type="ECO:0000256" key="2">
    <source>
        <dbReference type="ARBA" id="ARBA00022490"/>
    </source>
</evidence>
<comment type="similarity">
    <text evidence="4">Belongs to the YTHDF family.</text>
</comment>
<comment type="function">
    <text evidence="4">Specifically recognizes and binds N6-methyladenosine (m6A)-containing RNAs, and regulates mRNA stability. M6A is a modification present at internal sites of mRNAs and some non-coding RNAs and plays a role in mRNA stability and processing.</text>
</comment>
<feature type="region of interest" description="Disordered" evidence="5">
    <location>
        <begin position="1"/>
        <end position="58"/>
    </location>
</feature>
<dbReference type="PANTHER" id="PTHR12357">
    <property type="entry name" value="YTH YT521-B HOMOLOGY DOMAIN-CONTAINING"/>
    <property type="match status" value="1"/>
</dbReference>
<accession>A0AAV9BHW4</accession>
<feature type="compositionally biased region" description="Polar residues" evidence="5">
    <location>
        <begin position="324"/>
        <end position="333"/>
    </location>
</feature>
<dbReference type="GO" id="GO:0003729">
    <property type="term" value="F:mRNA binding"/>
    <property type="evidence" value="ECO:0007669"/>
    <property type="project" value="UniProtKB-UniRule"/>
</dbReference>
<dbReference type="InterPro" id="IPR007275">
    <property type="entry name" value="YTH_domain"/>
</dbReference>
<feature type="compositionally biased region" description="Polar residues" evidence="5">
    <location>
        <begin position="36"/>
        <end position="53"/>
    </location>
</feature>
<evidence type="ECO:0000256" key="4">
    <source>
        <dbReference type="RuleBase" id="RU369095"/>
    </source>
</evidence>
<name>A0AAV9BHW4_ACOGR</name>
<organism evidence="7 8">
    <name type="scientific">Acorus gramineus</name>
    <name type="common">Dwarf sweet flag</name>
    <dbReference type="NCBI Taxonomy" id="55184"/>
    <lineage>
        <taxon>Eukaryota</taxon>
        <taxon>Viridiplantae</taxon>
        <taxon>Streptophyta</taxon>
        <taxon>Embryophyta</taxon>
        <taxon>Tracheophyta</taxon>
        <taxon>Spermatophyta</taxon>
        <taxon>Magnoliopsida</taxon>
        <taxon>Liliopsida</taxon>
        <taxon>Acoraceae</taxon>
        <taxon>Acorus</taxon>
    </lineage>
</organism>
<gene>
    <name evidence="7" type="ORF">QJS04_geneDACA012821</name>
</gene>
<evidence type="ECO:0000256" key="1">
    <source>
        <dbReference type="ARBA" id="ARBA00004496"/>
    </source>
</evidence>
<dbReference type="Proteomes" id="UP001179952">
    <property type="component" value="Unassembled WGS sequence"/>
</dbReference>
<feature type="region of interest" description="Disordered" evidence="5">
    <location>
        <begin position="212"/>
        <end position="257"/>
    </location>
</feature>
<comment type="caution">
    <text evidence="7">The sequence shown here is derived from an EMBL/GenBank/DDBJ whole genome shotgun (WGS) entry which is preliminary data.</text>
</comment>
<dbReference type="FunFam" id="3.10.590.10:FF:000001">
    <property type="entry name" value="YTH domain family 1, isoform CRA_a"/>
    <property type="match status" value="1"/>
</dbReference>
<feature type="compositionally biased region" description="Basic and acidic residues" evidence="5">
    <location>
        <begin position="1"/>
        <end position="33"/>
    </location>
</feature>
<protein>
    <recommendedName>
        <fullName evidence="4">YTH domain-containing family protein</fullName>
    </recommendedName>
</protein>
<feature type="compositionally biased region" description="Polar residues" evidence="5">
    <location>
        <begin position="226"/>
        <end position="237"/>
    </location>
</feature>
<reference evidence="7" key="1">
    <citation type="journal article" date="2023" name="Nat. Commun.">
        <title>Diploid and tetraploid genomes of Acorus and the evolution of monocots.</title>
        <authorList>
            <person name="Ma L."/>
            <person name="Liu K.W."/>
            <person name="Li Z."/>
            <person name="Hsiao Y.Y."/>
            <person name="Qi Y."/>
            <person name="Fu T."/>
            <person name="Tang G.D."/>
            <person name="Zhang D."/>
            <person name="Sun W.H."/>
            <person name="Liu D.K."/>
            <person name="Li Y."/>
            <person name="Chen G.Z."/>
            <person name="Liu X.D."/>
            <person name="Liao X.Y."/>
            <person name="Jiang Y.T."/>
            <person name="Yu X."/>
            <person name="Hao Y."/>
            <person name="Huang J."/>
            <person name="Zhao X.W."/>
            <person name="Ke S."/>
            <person name="Chen Y.Y."/>
            <person name="Wu W.L."/>
            <person name="Hsu J.L."/>
            <person name="Lin Y.F."/>
            <person name="Huang M.D."/>
            <person name="Li C.Y."/>
            <person name="Huang L."/>
            <person name="Wang Z.W."/>
            <person name="Zhao X."/>
            <person name="Zhong W.Y."/>
            <person name="Peng D.H."/>
            <person name="Ahmad S."/>
            <person name="Lan S."/>
            <person name="Zhang J.S."/>
            <person name="Tsai W.C."/>
            <person name="Van de Peer Y."/>
            <person name="Liu Z.J."/>
        </authorList>
    </citation>
    <scope>NUCLEOTIDE SEQUENCE</scope>
    <source>
        <strain evidence="7">SCP</strain>
    </source>
</reference>
<sequence>METKPVDDMMKNLKIDPSTKPENLHVGAPRDDGSPSDATSCISSAGDPSSSVKGSDVDQESLAAEQAVYYPYNSYYGYYYPGCDGSFGELDDAGYYVGADGVEAPHPVIQADNGSLVYYIPNFPPGYNPYSPYLSGAMVGADGQYVAQQAFIPSPVFQQPLVSPGYFTPSVAYGSEFVPVYPWDQSFIVDGSYGNGYSGVLPVPIPKPNASAQSHAFIPSKPKQLSKPTKPSETKGTSAALDVFPSPGAQNQKSGNKASVLTKGYHSVTKFSSYADQGKGGLLYPTGPFNVKDNGRLWVSSEKPKARSKANALGDFDLYEQNHGPRTNSTKSSCVDPAESLDAEGNEKSSTPAVVICRDDYNLPDFPTKYDHAMFFVIKSYSEDDIHKSIKYNVWASTPNGNKRLDAAYQAAQGKMGEKGGKCPVFLFFSVNASGQFCGIAEMIGRVDFSKNMDFWQQDKWNGFFPVKWHIIKDVPNQQFRHIILENNDNKPVTNSRDTQEVKFLQGAEMLNVFKKYSSKTSILDDFGFYENRQKALQEKKIMPFAPRVEYFPPKVVEEDLPSTKVSDQKTIIASAPQVIESASKTEKLQKVPEAI</sequence>
<dbReference type="GO" id="GO:0061157">
    <property type="term" value="P:mRNA destabilization"/>
    <property type="evidence" value="ECO:0007669"/>
    <property type="project" value="TreeGrafter"/>
</dbReference>
<evidence type="ECO:0000256" key="3">
    <source>
        <dbReference type="ARBA" id="ARBA00022884"/>
    </source>
</evidence>
<feature type="compositionally biased region" description="Polar residues" evidence="5">
    <location>
        <begin position="248"/>
        <end position="257"/>
    </location>
</feature>